<evidence type="ECO:0000256" key="1">
    <source>
        <dbReference type="SAM" id="MobiDB-lite"/>
    </source>
</evidence>
<name>A0ABP5UI02_9ACTN</name>
<evidence type="ECO:0000313" key="3">
    <source>
        <dbReference type="Proteomes" id="UP001500253"/>
    </source>
</evidence>
<comment type="caution">
    <text evidence="2">The sequence shown here is derived from an EMBL/GenBank/DDBJ whole genome shotgun (WGS) entry which is preliminary data.</text>
</comment>
<proteinExistence type="predicted"/>
<gene>
    <name evidence="2" type="ORF">GCM10010246_85110</name>
</gene>
<feature type="region of interest" description="Disordered" evidence="1">
    <location>
        <begin position="50"/>
        <end position="72"/>
    </location>
</feature>
<organism evidence="2 3">
    <name type="scientific">Streptomyces cuspidosporus</name>
    <dbReference type="NCBI Taxonomy" id="66882"/>
    <lineage>
        <taxon>Bacteria</taxon>
        <taxon>Bacillati</taxon>
        <taxon>Actinomycetota</taxon>
        <taxon>Actinomycetes</taxon>
        <taxon>Kitasatosporales</taxon>
        <taxon>Streptomycetaceae</taxon>
        <taxon>Streptomyces</taxon>
    </lineage>
</organism>
<evidence type="ECO:0000313" key="2">
    <source>
        <dbReference type="EMBL" id="GAA2378876.1"/>
    </source>
</evidence>
<dbReference type="Proteomes" id="UP001500253">
    <property type="component" value="Unassembled WGS sequence"/>
</dbReference>
<protein>
    <submittedName>
        <fullName evidence="2">Uncharacterized protein</fullName>
    </submittedName>
</protein>
<feature type="region of interest" description="Disordered" evidence="1">
    <location>
        <begin position="1"/>
        <end position="28"/>
    </location>
</feature>
<sequence>MAPADKLGESRDGALTDWSTPARARAAADHGLAHQRAIDCLGEAATSALGGSARTTCRGSVAPGRGIKRGAN</sequence>
<reference evidence="3" key="1">
    <citation type="journal article" date="2019" name="Int. J. Syst. Evol. Microbiol.">
        <title>The Global Catalogue of Microorganisms (GCM) 10K type strain sequencing project: providing services to taxonomists for standard genome sequencing and annotation.</title>
        <authorList>
            <consortium name="The Broad Institute Genomics Platform"/>
            <consortium name="The Broad Institute Genome Sequencing Center for Infectious Disease"/>
            <person name="Wu L."/>
            <person name="Ma J."/>
        </authorList>
    </citation>
    <scope>NUCLEOTIDE SEQUENCE [LARGE SCALE GENOMIC DNA]</scope>
    <source>
        <strain evidence="3">JCM 4316</strain>
    </source>
</reference>
<dbReference type="EMBL" id="BAAASD010000169">
    <property type="protein sequence ID" value="GAA2378876.1"/>
    <property type="molecule type" value="Genomic_DNA"/>
</dbReference>
<accession>A0ABP5UI02</accession>
<feature type="compositionally biased region" description="Basic and acidic residues" evidence="1">
    <location>
        <begin position="1"/>
        <end position="14"/>
    </location>
</feature>
<keyword evidence="3" id="KW-1185">Reference proteome</keyword>